<keyword evidence="1 4" id="KW-0728">SH3 domain</keyword>
<dbReference type="Pfam" id="PF00018">
    <property type="entry name" value="SH3_1"/>
    <property type="match status" value="1"/>
</dbReference>
<feature type="domain" description="Ras-GEF" evidence="7">
    <location>
        <begin position="567"/>
        <end position="796"/>
    </location>
</feature>
<accession>A0ABQ8KHN8</accession>
<reference evidence="9 10" key="1">
    <citation type="journal article" date="2021" name="Environ. Microbiol.">
        <title>Gene family expansions and transcriptome signatures uncover fungal adaptations to wood decay.</title>
        <authorList>
            <person name="Hage H."/>
            <person name="Miyauchi S."/>
            <person name="Viragh M."/>
            <person name="Drula E."/>
            <person name="Min B."/>
            <person name="Chaduli D."/>
            <person name="Navarro D."/>
            <person name="Favel A."/>
            <person name="Norest M."/>
            <person name="Lesage-Meessen L."/>
            <person name="Balint B."/>
            <person name="Merenyi Z."/>
            <person name="de Eugenio L."/>
            <person name="Morin E."/>
            <person name="Martinez A.T."/>
            <person name="Baldrian P."/>
            <person name="Stursova M."/>
            <person name="Martinez M.J."/>
            <person name="Novotny C."/>
            <person name="Magnuson J.K."/>
            <person name="Spatafora J.W."/>
            <person name="Maurice S."/>
            <person name="Pangilinan J."/>
            <person name="Andreopoulos W."/>
            <person name="LaButti K."/>
            <person name="Hundley H."/>
            <person name="Na H."/>
            <person name="Kuo A."/>
            <person name="Barry K."/>
            <person name="Lipzen A."/>
            <person name="Henrissat B."/>
            <person name="Riley R."/>
            <person name="Ahrendt S."/>
            <person name="Nagy L.G."/>
            <person name="Grigoriev I.V."/>
            <person name="Martin F."/>
            <person name="Rosso M.N."/>
        </authorList>
    </citation>
    <scope>NUCLEOTIDE SEQUENCE [LARGE SCALE GENOMIC DNA]</scope>
    <source>
        <strain evidence="9 10">CIRM-BRFM 1785</strain>
    </source>
</reference>
<dbReference type="RefSeq" id="XP_047779491.1">
    <property type="nucleotide sequence ID" value="XM_047923698.1"/>
</dbReference>
<dbReference type="PANTHER" id="PTHR23113">
    <property type="entry name" value="GUANINE NUCLEOTIDE EXCHANGE FACTOR"/>
    <property type="match status" value="1"/>
</dbReference>
<feature type="compositionally biased region" description="Polar residues" evidence="5">
    <location>
        <begin position="143"/>
        <end position="158"/>
    </location>
</feature>
<dbReference type="InterPro" id="IPR008937">
    <property type="entry name" value="Ras-like_GEF"/>
</dbReference>
<feature type="region of interest" description="Disordered" evidence="5">
    <location>
        <begin position="352"/>
        <end position="396"/>
    </location>
</feature>
<feature type="domain" description="N-terminal Ras-GEF" evidence="8">
    <location>
        <begin position="405"/>
        <end position="543"/>
    </location>
</feature>
<dbReference type="SUPFAM" id="SSF50044">
    <property type="entry name" value="SH3-domain"/>
    <property type="match status" value="1"/>
</dbReference>
<evidence type="ECO:0000313" key="10">
    <source>
        <dbReference type="Proteomes" id="UP000814176"/>
    </source>
</evidence>
<evidence type="ECO:0000256" key="2">
    <source>
        <dbReference type="ARBA" id="ARBA00022658"/>
    </source>
</evidence>
<comment type="caution">
    <text evidence="9">The sequence shown here is derived from an EMBL/GenBank/DDBJ whole genome shotgun (WGS) entry which is preliminary data.</text>
</comment>
<keyword evidence="10" id="KW-1185">Reference proteome</keyword>
<feature type="compositionally biased region" description="Basic and acidic residues" evidence="5">
    <location>
        <begin position="199"/>
        <end position="208"/>
    </location>
</feature>
<evidence type="ECO:0000256" key="3">
    <source>
        <dbReference type="PROSITE-ProRule" id="PRU00168"/>
    </source>
</evidence>
<dbReference type="PRINTS" id="PR00452">
    <property type="entry name" value="SH3DOMAIN"/>
</dbReference>
<name>A0ABQ8KHN8_9APHY</name>
<dbReference type="CDD" id="cd06224">
    <property type="entry name" value="REM"/>
    <property type="match status" value="1"/>
</dbReference>
<dbReference type="InterPro" id="IPR036964">
    <property type="entry name" value="RASGEF_cat_dom_sf"/>
</dbReference>
<dbReference type="InterPro" id="IPR023578">
    <property type="entry name" value="Ras_GEF_dom_sf"/>
</dbReference>
<sequence length="813" mass="90186">MSTVSRTQSVRRGGALPRLWIDSSPSSYQNQLYTPASALPSANVVLSGDTSTTLTDSASTSSAEAFQVLALYDYEAADTDQLSFRKNEVLEIIKREDSGWWAALRPGDNRVGWIPQAFVEPISERIVHQLRVKDDARIISPASDLSSRSGTLLSTPDSEATGLQWMPLTEGDQAPVRLFAGSDTKGAPSLFSPLVPPHEGVDDAHSESDVDVSPSPAGEPASPLPATDAPDEPPPVPSKDDRTPLKLNLKPTQPLQIQRHSSPLRASPALIESFDHARSHSDPVSPVVTRQLRRRPVLIDDRSSLNRLTTLFELENAADLDVLVGSPLAGSPLMGIPIVASPASVDSFETLVPGNRSTTPKLSLPRNPLHPRAPPVRQDTKESRARLSPSRLRPAEEQDELLLAEDGSVVAGTLPALIERLTLDTHDPVQMRNFQRAFFMTYKSFANADEVFTLLEDLFHTERPPGGSQEDIDLDQWREQRLEPMQRRVLFILKMWFEEYGMLRDEPHIVGRLVEFLSSLTSPFITMARSMQDSLQRHLGTKTPPTPVTGRRKLKRKASKNDFGRLEPMAVAKQLCVHEHRLYAKLEARECLHWMNPSEADGIPNLTAFCMARARLTGWVRASLLGVDGLSRRAEMLEFWIRVAERCKELCNFSSLSAITTGLSDPAIARSQFLWAHLPRGVQQEATALLTEPAGDQLPYCAQQESVHGPCIPYIEPYLALVAHVSEHFADTVPSPETEQQLIHFAKREKWYGAVQEMLRHQAHAYDFPEDAQTAEFVEANVTSIAQDQHFGALPHQSEADIAHLKRVLESLP</sequence>
<gene>
    <name evidence="9" type="ORF">C8Q71DRAFT_757711</name>
</gene>
<dbReference type="PROSITE" id="PS50002">
    <property type="entry name" value="SH3"/>
    <property type="match status" value="1"/>
</dbReference>
<dbReference type="PROSITE" id="PS50212">
    <property type="entry name" value="RASGEF_NTER"/>
    <property type="match status" value="1"/>
</dbReference>
<feature type="region of interest" description="Disordered" evidence="5">
    <location>
        <begin position="535"/>
        <end position="557"/>
    </location>
</feature>
<dbReference type="Gene3D" id="2.30.30.40">
    <property type="entry name" value="SH3 Domains"/>
    <property type="match status" value="1"/>
</dbReference>
<feature type="domain" description="SH3" evidence="6">
    <location>
        <begin position="63"/>
        <end position="124"/>
    </location>
</feature>
<dbReference type="EMBL" id="JADCUA010000009">
    <property type="protein sequence ID" value="KAH9837322.1"/>
    <property type="molecule type" value="Genomic_DNA"/>
</dbReference>
<dbReference type="InterPro" id="IPR036028">
    <property type="entry name" value="SH3-like_dom_sf"/>
</dbReference>
<proteinExistence type="predicted"/>
<feature type="region of interest" description="Disordered" evidence="5">
    <location>
        <begin position="143"/>
        <end position="162"/>
    </location>
</feature>
<evidence type="ECO:0000313" key="9">
    <source>
        <dbReference type="EMBL" id="KAH9837322.1"/>
    </source>
</evidence>
<evidence type="ECO:0000256" key="4">
    <source>
        <dbReference type="PROSITE-ProRule" id="PRU00192"/>
    </source>
</evidence>
<evidence type="ECO:0000259" key="6">
    <source>
        <dbReference type="PROSITE" id="PS50002"/>
    </source>
</evidence>
<feature type="region of interest" description="Disordered" evidence="5">
    <location>
        <begin position="188"/>
        <end position="262"/>
    </location>
</feature>
<dbReference type="Pfam" id="PF00617">
    <property type="entry name" value="RasGEF"/>
    <property type="match status" value="1"/>
</dbReference>
<dbReference type="GeneID" id="72004430"/>
<dbReference type="InterPro" id="IPR000651">
    <property type="entry name" value="Ras-like_Gua-exchang_fac_N"/>
</dbReference>
<dbReference type="Pfam" id="PF00618">
    <property type="entry name" value="RasGEF_N"/>
    <property type="match status" value="1"/>
</dbReference>
<dbReference type="CDD" id="cd00174">
    <property type="entry name" value="SH3"/>
    <property type="match status" value="1"/>
</dbReference>
<feature type="compositionally biased region" description="Polar residues" evidence="5">
    <location>
        <begin position="250"/>
        <end position="261"/>
    </location>
</feature>
<dbReference type="SMART" id="SM00326">
    <property type="entry name" value="SH3"/>
    <property type="match status" value="1"/>
</dbReference>
<dbReference type="Gene3D" id="1.10.840.10">
    <property type="entry name" value="Ras guanine-nucleotide exchange factors catalytic domain"/>
    <property type="match status" value="1"/>
</dbReference>
<dbReference type="Proteomes" id="UP000814176">
    <property type="component" value="Unassembled WGS sequence"/>
</dbReference>
<dbReference type="PROSITE" id="PS50009">
    <property type="entry name" value="RASGEF_CAT"/>
    <property type="match status" value="1"/>
</dbReference>
<dbReference type="Gene3D" id="1.20.870.10">
    <property type="entry name" value="Son of sevenless (SoS) protein Chain: S domain 1"/>
    <property type="match status" value="1"/>
</dbReference>
<evidence type="ECO:0000256" key="1">
    <source>
        <dbReference type="ARBA" id="ARBA00022443"/>
    </source>
</evidence>
<dbReference type="SUPFAM" id="SSF48366">
    <property type="entry name" value="Ras GEF"/>
    <property type="match status" value="1"/>
</dbReference>
<organism evidence="9 10">
    <name type="scientific">Rhodofomes roseus</name>
    <dbReference type="NCBI Taxonomy" id="34475"/>
    <lineage>
        <taxon>Eukaryota</taxon>
        <taxon>Fungi</taxon>
        <taxon>Dikarya</taxon>
        <taxon>Basidiomycota</taxon>
        <taxon>Agaricomycotina</taxon>
        <taxon>Agaricomycetes</taxon>
        <taxon>Polyporales</taxon>
        <taxon>Rhodofomes</taxon>
    </lineage>
</organism>
<dbReference type="InterPro" id="IPR001452">
    <property type="entry name" value="SH3_domain"/>
</dbReference>
<dbReference type="SMART" id="SM00147">
    <property type="entry name" value="RasGEF"/>
    <property type="match status" value="1"/>
</dbReference>
<evidence type="ECO:0000259" key="8">
    <source>
        <dbReference type="PROSITE" id="PS50212"/>
    </source>
</evidence>
<evidence type="ECO:0000259" key="7">
    <source>
        <dbReference type="PROSITE" id="PS50009"/>
    </source>
</evidence>
<evidence type="ECO:0000256" key="5">
    <source>
        <dbReference type="SAM" id="MobiDB-lite"/>
    </source>
</evidence>
<dbReference type="PANTHER" id="PTHR23113:SF99">
    <property type="entry name" value="RASGEF DOMAIN-CONTAINING PROTEIN"/>
    <property type="match status" value="1"/>
</dbReference>
<dbReference type="InterPro" id="IPR001895">
    <property type="entry name" value="RASGEF_cat_dom"/>
</dbReference>
<protein>
    <submittedName>
        <fullName evidence="9">Ras GEF</fullName>
    </submittedName>
</protein>
<keyword evidence="2 3" id="KW-0344">Guanine-nucleotide releasing factor</keyword>
<dbReference type="SMART" id="SM00229">
    <property type="entry name" value="RasGEFN"/>
    <property type="match status" value="1"/>
</dbReference>